<sequence>MQNARSAPVTLFTAAKAKLKKPANRLRPLSTFHCLHGKKHSKSSLKSPEDTPGIGWDTSKSLIFPPKA</sequence>
<accession>A0A8S3WSH0</accession>
<organism evidence="2 3">
    <name type="scientific">Parnassius apollo</name>
    <name type="common">Apollo butterfly</name>
    <name type="synonym">Papilio apollo</name>
    <dbReference type="NCBI Taxonomy" id="110799"/>
    <lineage>
        <taxon>Eukaryota</taxon>
        <taxon>Metazoa</taxon>
        <taxon>Ecdysozoa</taxon>
        <taxon>Arthropoda</taxon>
        <taxon>Hexapoda</taxon>
        <taxon>Insecta</taxon>
        <taxon>Pterygota</taxon>
        <taxon>Neoptera</taxon>
        <taxon>Endopterygota</taxon>
        <taxon>Lepidoptera</taxon>
        <taxon>Glossata</taxon>
        <taxon>Ditrysia</taxon>
        <taxon>Papilionoidea</taxon>
        <taxon>Papilionidae</taxon>
        <taxon>Parnassiinae</taxon>
        <taxon>Parnassini</taxon>
        <taxon>Parnassius</taxon>
        <taxon>Parnassius</taxon>
    </lineage>
</organism>
<evidence type="ECO:0000313" key="2">
    <source>
        <dbReference type="EMBL" id="CAG4978496.1"/>
    </source>
</evidence>
<dbReference type="AlphaFoldDB" id="A0A8S3WSH0"/>
<protein>
    <submittedName>
        <fullName evidence="2">(apollo) hypothetical protein</fullName>
    </submittedName>
</protein>
<evidence type="ECO:0000313" key="3">
    <source>
        <dbReference type="Proteomes" id="UP000691718"/>
    </source>
</evidence>
<name>A0A8S3WSH0_PARAO</name>
<feature type="region of interest" description="Disordered" evidence="1">
    <location>
        <begin position="37"/>
        <end position="58"/>
    </location>
</feature>
<keyword evidence="3" id="KW-1185">Reference proteome</keyword>
<evidence type="ECO:0000256" key="1">
    <source>
        <dbReference type="SAM" id="MobiDB-lite"/>
    </source>
</evidence>
<dbReference type="Proteomes" id="UP000691718">
    <property type="component" value="Unassembled WGS sequence"/>
</dbReference>
<proteinExistence type="predicted"/>
<reference evidence="2" key="1">
    <citation type="submission" date="2021-04" db="EMBL/GenBank/DDBJ databases">
        <authorList>
            <person name="Tunstrom K."/>
        </authorList>
    </citation>
    <scope>NUCLEOTIDE SEQUENCE</scope>
</reference>
<comment type="caution">
    <text evidence="2">The sequence shown here is derived from an EMBL/GenBank/DDBJ whole genome shotgun (WGS) entry which is preliminary data.</text>
</comment>
<dbReference type="EMBL" id="CAJQZP010000693">
    <property type="protein sequence ID" value="CAG4978496.1"/>
    <property type="molecule type" value="Genomic_DNA"/>
</dbReference>
<gene>
    <name evidence="2" type="ORF">PAPOLLO_LOCUS9667</name>
</gene>